<sequence length="652" mass="73125">MPYRYGHYEDGPDPLAPPYDVRRALDALGDDVLQGSSLRDALRDMMRRGMDGRRGLDDLLRRTRQQRKAARQRGRLDGTLEEVRRLLDKALGQERAALFPDPSDEARFREAQLDSLPREPSRALRELSDYDWRSPQARQTYDEIQDLLRREVLDSQFRGLKQALQNPDSGAMQQVKDMLSDLNEMLAKDARGEHTSADFEDFMAKHGEFFPEQPESLEELVDALARRAAAAERMLNSMSREQRAELASLMEQTLGDLDLQNQMAQLQGHLRGRRPDLDWQGRQRMNGDRPLGMGEATSALEELADLDELEASLAQDYPGASLEDIDEEAVRRALGRKAVDDLEALRRLERELEQQGYLSRHAGHLELTPKAIRRLGQTALRRVFKDLASSGRGTHDVHDAGAAGEPTGASRQWEFGDEQPIDVVRTLSNAVRRGGASGGRVSVEVEDFEVVETERRSSAAVCLLVDLSYSMVLRDTWGPAKQTALALHALVTGQYPQDAVQIIGFSSYARVLQPGELAGLEADMVQGTNLQHALMLASRFLDKHRNSEPIVLVVTDGEPTAHLLPDGRPYFAWPPEHETITATVAEVDRMTRRGAALNVFLLDDDPRLVAFVREVVRRNGGRMLQPSADRLGSYVVSDYLRMRKGRGARRAS</sequence>
<feature type="region of interest" description="Disordered" evidence="1">
    <location>
        <begin position="390"/>
        <end position="411"/>
    </location>
</feature>
<comment type="caution">
    <text evidence="3">The sequence shown here is derived from an EMBL/GenBank/DDBJ whole genome shotgun (WGS) entry which is preliminary data.</text>
</comment>
<dbReference type="Gene3D" id="3.40.50.410">
    <property type="entry name" value="von Willebrand factor, type A domain"/>
    <property type="match status" value="1"/>
</dbReference>
<evidence type="ECO:0000256" key="1">
    <source>
        <dbReference type="SAM" id="MobiDB-lite"/>
    </source>
</evidence>
<dbReference type="CDD" id="cd00198">
    <property type="entry name" value="vWFA"/>
    <property type="match status" value="1"/>
</dbReference>
<gene>
    <name evidence="3" type="ORF">G9H71_11830</name>
</gene>
<dbReference type="InterPro" id="IPR036465">
    <property type="entry name" value="vWFA_dom_sf"/>
</dbReference>
<protein>
    <submittedName>
        <fullName evidence="3">VWA domain-containing protein</fullName>
    </submittedName>
</protein>
<dbReference type="Pfam" id="PF13519">
    <property type="entry name" value="VWA_2"/>
    <property type="match status" value="1"/>
</dbReference>
<organism evidence="3 4">
    <name type="scientific">Motilibacter deserti</name>
    <dbReference type="NCBI Taxonomy" id="2714956"/>
    <lineage>
        <taxon>Bacteria</taxon>
        <taxon>Bacillati</taxon>
        <taxon>Actinomycetota</taxon>
        <taxon>Actinomycetes</taxon>
        <taxon>Motilibacterales</taxon>
        <taxon>Motilibacteraceae</taxon>
        <taxon>Motilibacter</taxon>
    </lineage>
</organism>
<dbReference type="InterPro" id="IPR002035">
    <property type="entry name" value="VWF_A"/>
</dbReference>
<keyword evidence="4" id="KW-1185">Reference proteome</keyword>
<accession>A0ABX0GVD1</accession>
<dbReference type="SMART" id="SM00327">
    <property type="entry name" value="VWA"/>
    <property type="match status" value="1"/>
</dbReference>
<evidence type="ECO:0000259" key="2">
    <source>
        <dbReference type="SMART" id="SM00327"/>
    </source>
</evidence>
<feature type="domain" description="VWFA" evidence="2">
    <location>
        <begin position="458"/>
        <end position="640"/>
    </location>
</feature>
<dbReference type="SUPFAM" id="SSF53300">
    <property type="entry name" value="vWA-like"/>
    <property type="match status" value="1"/>
</dbReference>
<evidence type="ECO:0000313" key="3">
    <source>
        <dbReference type="EMBL" id="NHC14468.1"/>
    </source>
</evidence>
<dbReference type="EMBL" id="JAANNP010000006">
    <property type="protein sequence ID" value="NHC14468.1"/>
    <property type="molecule type" value="Genomic_DNA"/>
</dbReference>
<dbReference type="RefSeq" id="WP_166282008.1">
    <property type="nucleotide sequence ID" value="NZ_JAANNP010000006.1"/>
</dbReference>
<reference evidence="3 4" key="1">
    <citation type="submission" date="2020-03" db="EMBL/GenBank/DDBJ databases">
        <title>Two novel Motilibacter sp.</title>
        <authorList>
            <person name="Liu S."/>
        </authorList>
    </citation>
    <scope>NUCLEOTIDE SEQUENCE [LARGE SCALE GENOMIC DNA]</scope>
    <source>
        <strain evidence="3 4">E257</strain>
    </source>
</reference>
<evidence type="ECO:0000313" key="4">
    <source>
        <dbReference type="Proteomes" id="UP000800981"/>
    </source>
</evidence>
<dbReference type="Proteomes" id="UP000800981">
    <property type="component" value="Unassembled WGS sequence"/>
</dbReference>
<name>A0ABX0GVD1_9ACTN</name>
<proteinExistence type="predicted"/>